<protein>
    <submittedName>
        <fullName evidence="4">LAGLIDADG endonuclease</fullName>
    </submittedName>
</protein>
<dbReference type="InterPro" id="IPR004860">
    <property type="entry name" value="LAGLIDADG_dom"/>
</dbReference>
<proteinExistence type="predicted"/>
<name>A0A896Z2N2_9AGAM</name>
<comment type="function">
    <text evidence="1">Mitochondrial DNA endonuclease involved in intron homing.</text>
</comment>
<dbReference type="Gene3D" id="3.10.28.10">
    <property type="entry name" value="Homing endonucleases"/>
    <property type="match status" value="2"/>
</dbReference>
<keyword evidence="2" id="KW-1133">Transmembrane helix</keyword>
<accession>A0A896Z2N2</accession>
<feature type="domain" description="Homing endonuclease LAGLIDADG" evidence="3">
    <location>
        <begin position="92"/>
        <end position="264"/>
    </location>
</feature>
<keyword evidence="4" id="KW-0540">Nuclease</keyword>
<feature type="transmembrane region" description="Helical" evidence="2">
    <location>
        <begin position="21"/>
        <end position="41"/>
    </location>
</feature>
<dbReference type="AlphaFoldDB" id="A0A896Z2N2"/>
<dbReference type="SUPFAM" id="SSF55608">
    <property type="entry name" value="Homing endonucleases"/>
    <property type="match status" value="1"/>
</dbReference>
<keyword evidence="2" id="KW-0472">Membrane</keyword>
<evidence type="ECO:0000259" key="3">
    <source>
        <dbReference type="Pfam" id="PF03161"/>
    </source>
</evidence>
<dbReference type="Pfam" id="PF03161">
    <property type="entry name" value="LAGLIDADG_2"/>
    <property type="match status" value="1"/>
</dbReference>
<dbReference type="GO" id="GO:0004519">
    <property type="term" value="F:endonuclease activity"/>
    <property type="evidence" value="ECO:0007669"/>
    <property type="project" value="UniProtKB-KW"/>
</dbReference>
<evidence type="ECO:0000256" key="2">
    <source>
        <dbReference type="SAM" id="Phobius"/>
    </source>
</evidence>
<reference evidence="4" key="1">
    <citation type="journal article" date="2020" name="Comput. Struct. Biotechnol. J.">
        <title>The mitogenomes of two saprophytic Boletales species (Coniophora) reveals intron dynamics and accumulation of plasmid-derived and non-conserved genes.</title>
        <authorList>
            <person name="Wu P."/>
            <person name="Bao Z."/>
            <person name="Tu W."/>
            <person name="Li L."/>
            <person name="Xiong C."/>
            <person name="Jin X."/>
            <person name="Li P."/>
            <person name="Gui M."/>
            <person name="Huang W."/>
            <person name="Li Q."/>
        </authorList>
    </citation>
    <scope>NUCLEOTIDE SEQUENCE</scope>
</reference>
<sequence>MKNLKLKRAKTLHLKNDNLKIASILLFYIGGLLLIIISHVYDYLGIILLHGYETYLNCVHIALLSVPLITPNKMLLTKAEKKAIVIPSKLQNILVGLILGDLSCVKNRANARFRFKQSTIHEDYLRLLYSIFYLFCGSGPKINHAKPHPKTGKVYSSIEFTTYRLPCLTELYNLFYINNVKVIPRNIADLLTPIGLAYWIADDGSWNAPGRYVVLCTDSFTLGEVELLITALNTKFLFNCYKVKNGNKKGTQYRIVIPAVSVPRLRELIADDMPCMMKYKLGQ</sequence>
<keyword evidence="4" id="KW-0255">Endonuclease</keyword>
<keyword evidence="4" id="KW-0496">Mitochondrion</keyword>
<keyword evidence="4" id="KW-0378">Hydrolase</keyword>
<keyword evidence="2" id="KW-0812">Transmembrane</keyword>
<gene>
    <name evidence="4" type="primary">orf283</name>
</gene>
<evidence type="ECO:0000256" key="1">
    <source>
        <dbReference type="ARBA" id="ARBA00002670"/>
    </source>
</evidence>
<dbReference type="EMBL" id="MT375015">
    <property type="protein sequence ID" value="QSE33962.1"/>
    <property type="molecule type" value="Genomic_DNA"/>
</dbReference>
<evidence type="ECO:0000313" key="4">
    <source>
        <dbReference type="EMBL" id="QSE33962.1"/>
    </source>
</evidence>
<geneLocation type="mitochondrion" evidence="4"/>
<organism evidence="4">
    <name type="scientific">Coniophora olivacea</name>
    <dbReference type="NCBI Taxonomy" id="85977"/>
    <lineage>
        <taxon>Eukaryota</taxon>
        <taxon>Fungi</taxon>
        <taxon>Dikarya</taxon>
        <taxon>Basidiomycota</taxon>
        <taxon>Agaricomycotina</taxon>
        <taxon>Agaricomycetes</taxon>
        <taxon>Agaricomycetidae</taxon>
        <taxon>Boletales</taxon>
        <taxon>Coniophorineae</taxon>
        <taxon>Coniophoraceae</taxon>
        <taxon>Coniophora</taxon>
    </lineage>
</organism>
<dbReference type="InterPro" id="IPR027434">
    <property type="entry name" value="Homing_endonucl"/>
</dbReference>